<gene>
    <name evidence="1" type="ORF">HMPREF0083_00570</name>
</gene>
<protein>
    <submittedName>
        <fullName evidence="1">Uncharacterized protein</fullName>
    </submittedName>
</protein>
<organism evidence="1 2">
    <name type="scientific">Aneurinibacillus aneurinilyticus ATCC 12856</name>
    <dbReference type="NCBI Taxonomy" id="649747"/>
    <lineage>
        <taxon>Bacteria</taxon>
        <taxon>Bacillati</taxon>
        <taxon>Bacillota</taxon>
        <taxon>Bacilli</taxon>
        <taxon>Bacillales</taxon>
        <taxon>Paenibacillaceae</taxon>
        <taxon>Aneurinibacillus group</taxon>
        <taxon>Aneurinibacillus</taxon>
    </lineage>
</organism>
<evidence type="ECO:0000313" key="2">
    <source>
        <dbReference type="Proteomes" id="UP000016511"/>
    </source>
</evidence>
<sequence length="55" mass="6174">MDLEENKKKASKSVLIDAAIAFLDAIEKAGKLFYKRKKIMTMLRCPYDGGALLLL</sequence>
<accession>U1YGY7</accession>
<dbReference type="EMBL" id="AWSJ01000042">
    <property type="protein sequence ID" value="ERI11352.1"/>
    <property type="molecule type" value="Genomic_DNA"/>
</dbReference>
<dbReference type="PATRIC" id="fig|649747.3.peg.506"/>
<dbReference type="Proteomes" id="UP000016511">
    <property type="component" value="Unassembled WGS sequence"/>
</dbReference>
<proteinExistence type="predicted"/>
<reference evidence="1 2" key="1">
    <citation type="submission" date="2013-08" db="EMBL/GenBank/DDBJ databases">
        <authorList>
            <person name="Weinstock G."/>
            <person name="Sodergren E."/>
            <person name="Wylie T."/>
            <person name="Fulton L."/>
            <person name="Fulton R."/>
            <person name="Fronick C."/>
            <person name="O'Laughlin M."/>
            <person name="Godfrey J."/>
            <person name="Miner T."/>
            <person name="Herter B."/>
            <person name="Appelbaum E."/>
            <person name="Cordes M."/>
            <person name="Lek S."/>
            <person name="Wollam A."/>
            <person name="Pepin K.H."/>
            <person name="Palsikar V.B."/>
            <person name="Mitreva M."/>
            <person name="Wilson R.K."/>
        </authorList>
    </citation>
    <scope>NUCLEOTIDE SEQUENCE [LARGE SCALE GENOMIC DNA]</scope>
    <source>
        <strain evidence="1 2">ATCC 12856</strain>
    </source>
</reference>
<comment type="caution">
    <text evidence="1">The sequence shown here is derived from an EMBL/GenBank/DDBJ whole genome shotgun (WGS) entry which is preliminary data.</text>
</comment>
<dbReference type="HOGENOM" id="CLU_3021769_0_0_9"/>
<name>U1YGY7_ANEAE</name>
<evidence type="ECO:0000313" key="1">
    <source>
        <dbReference type="EMBL" id="ERI11352.1"/>
    </source>
</evidence>
<dbReference type="AlphaFoldDB" id="U1YGY7"/>
<keyword evidence="2" id="KW-1185">Reference proteome</keyword>